<comment type="subcellular location">
    <subcellularLocation>
        <location evidence="1">Cell membrane</location>
        <topology evidence="1">Multi-pass membrane protein</topology>
    </subcellularLocation>
</comment>
<dbReference type="PANTHER" id="PTHR30213">
    <property type="entry name" value="INNER MEMBRANE PROTEIN YHJD"/>
    <property type="match status" value="1"/>
</dbReference>
<organism evidence="7 8">
    <name type="scientific">Alkalihalobacterium chitinilyticum</name>
    <dbReference type="NCBI Taxonomy" id="2980103"/>
    <lineage>
        <taxon>Bacteria</taxon>
        <taxon>Bacillati</taxon>
        <taxon>Bacillota</taxon>
        <taxon>Bacilli</taxon>
        <taxon>Bacillales</taxon>
        <taxon>Bacillaceae</taxon>
        <taxon>Alkalihalobacterium</taxon>
    </lineage>
</organism>
<protein>
    <submittedName>
        <fullName evidence="7">YihY/virulence factor BrkB family protein</fullName>
    </submittedName>
</protein>
<gene>
    <name evidence="7" type="ORF">N7Z68_18570</name>
</gene>
<keyword evidence="2" id="KW-1003">Cell membrane</keyword>
<evidence type="ECO:0000256" key="4">
    <source>
        <dbReference type="ARBA" id="ARBA00022989"/>
    </source>
</evidence>
<dbReference type="EMBL" id="JAOTPO010000015">
    <property type="protein sequence ID" value="MDE5415368.1"/>
    <property type="molecule type" value="Genomic_DNA"/>
</dbReference>
<name>A0ABT5VIU1_9BACI</name>
<comment type="caution">
    <text evidence="7">The sequence shown here is derived from an EMBL/GenBank/DDBJ whole genome shotgun (WGS) entry which is preliminary data.</text>
</comment>
<keyword evidence="3 6" id="KW-0812">Transmembrane</keyword>
<feature type="transmembrane region" description="Helical" evidence="6">
    <location>
        <begin position="178"/>
        <end position="197"/>
    </location>
</feature>
<evidence type="ECO:0000256" key="2">
    <source>
        <dbReference type="ARBA" id="ARBA00022475"/>
    </source>
</evidence>
<evidence type="ECO:0000256" key="6">
    <source>
        <dbReference type="SAM" id="Phobius"/>
    </source>
</evidence>
<evidence type="ECO:0000313" key="8">
    <source>
        <dbReference type="Proteomes" id="UP001148125"/>
    </source>
</evidence>
<evidence type="ECO:0000313" key="7">
    <source>
        <dbReference type="EMBL" id="MDE5415368.1"/>
    </source>
</evidence>
<keyword evidence="4 6" id="KW-1133">Transmembrane helix</keyword>
<dbReference type="NCBIfam" id="TIGR00765">
    <property type="entry name" value="yihY_not_rbn"/>
    <property type="match status" value="1"/>
</dbReference>
<feature type="transmembrane region" description="Helical" evidence="6">
    <location>
        <begin position="131"/>
        <end position="158"/>
    </location>
</feature>
<keyword evidence="5 6" id="KW-0472">Membrane</keyword>
<feature type="transmembrane region" description="Helical" evidence="6">
    <location>
        <begin position="243"/>
        <end position="264"/>
    </location>
</feature>
<evidence type="ECO:0000256" key="5">
    <source>
        <dbReference type="ARBA" id="ARBA00023136"/>
    </source>
</evidence>
<dbReference type="Pfam" id="PF03631">
    <property type="entry name" value="Virul_fac_BrkB"/>
    <property type="match status" value="1"/>
</dbReference>
<feature type="transmembrane region" description="Helical" evidence="6">
    <location>
        <begin position="209"/>
        <end position="231"/>
    </location>
</feature>
<dbReference type="PIRSF" id="PIRSF035875">
    <property type="entry name" value="RNase_BN"/>
    <property type="match status" value="1"/>
</dbReference>
<feature type="transmembrane region" description="Helical" evidence="6">
    <location>
        <begin position="31"/>
        <end position="53"/>
    </location>
</feature>
<dbReference type="RefSeq" id="WP_275119966.1">
    <property type="nucleotide sequence ID" value="NZ_JAOTPO010000015.1"/>
</dbReference>
<proteinExistence type="predicted"/>
<evidence type="ECO:0000256" key="1">
    <source>
        <dbReference type="ARBA" id="ARBA00004651"/>
    </source>
</evidence>
<evidence type="ECO:0000256" key="3">
    <source>
        <dbReference type="ARBA" id="ARBA00022692"/>
    </source>
</evidence>
<dbReference type="InterPro" id="IPR017039">
    <property type="entry name" value="Virul_fac_BrkB"/>
</dbReference>
<dbReference type="PANTHER" id="PTHR30213:SF0">
    <property type="entry name" value="UPF0761 MEMBRANE PROTEIN YIHY"/>
    <property type="match status" value="1"/>
</dbReference>
<accession>A0ABT5VIU1</accession>
<dbReference type="Proteomes" id="UP001148125">
    <property type="component" value="Unassembled WGS sequence"/>
</dbReference>
<keyword evidence="8" id="KW-1185">Reference proteome</keyword>
<sequence>MKSNRIPPLLFFGELYERLKKDPIQDWAAQLAFYFLLSIFPLLIFILALLPYLPLDISQIYEFVEEYAPYELADLFITTVLELVAEPKGGLLSFGIIATIWSASNGINALIRALNKSHNIEETRSFIKVRLLSIILMLGLVIVFMVTLVLPVFGKLILEAVDSIFHITDHAFILWNRLRWVIGIAIMTLVLVVLYMIGPNRRIGFKDAIYGALFATISWQLISLGFSIYVMNFANFSATYGSLGGVIILMFWFFLSGLILVIGGEINATLQNHRANLKTEK</sequence>
<reference evidence="7" key="1">
    <citation type="submission" date="2024-05" db="EMBL/GenBank/DDBJ databases">
        <title>Alkalihalobacillus sp. strain MEB203 novel alkaliphilic bacterium from Lonar Lake, India.</title>
        <authorList>
            <person name="Joshi A."/>
            <person name="Thite S."/>
            <person name="Mengade P."/>
        </authorList>
    </citation>
    <scope>NUCLEOTIDE SEQUENCE</scope>
    <source>
        <strain evidence="7">MEB 203</strain>
    </source>
</reference>
<feature type="transmembrane region" description="Helical" evidence="6">
    <location>
        <begin position="91"/>
        <end position="111"/>
    </location>
</feature>